<reference evidence="4" key="1">
    <citation type="submission" date="2018-01" db="EMBL/GenBank/DDBJ databases">
        <authorList>
            <person name="Mao J.F."/>
        </authorList>
    </citation>
    <scope>NUCLEOTIDE SEQUENCE</scope>
    <source>
        <strain evidence="4">Huo1</strain>
        <tissue evidence="4">Leaf</tissue>
    </source>
</reference>
<evidence type="ECO:0000256" key="1">
    <source>
        <dbReference type="ARBA" id="ARBA00008828"/>
    </source>
</evidence>
<dbReference type="InterPro" id="IPR006921">
    <property type="entry name" value="Interferon-rel_develop_reg_C"/>
</dbReference>
<comment type="similarity">
    <text evidence="1">Belongs to the IFRD family.</text>
</comment>
<feature type="domain" description="Interferon-related developmental regulator C-terminal" evidence="2">
    <location>
        <begin position="453"/>
        <end position="505"/>
    </location>
</feature>
<dbReference type="InterPro" id="IPR039777">
    <property type="entry name" value="IFRD"/>
</dbReference>
<dbReference type="PANTHER" id="PTHR12354:SF1">
    <property type="entry name" value="INTERFERON-RELATED DEVELOPMENTAL REGULATOR 1"/>
    <property type="match status" value="1"/>
</dbReference>
<keyword evidence="5" id="KW-1185">Reference proteome</keyword>
<evidence type="ECO:0000259" key="3">
    <source>
        <dbReference type="Pfam" id="PF05004"/>
    </source>
</evidence>
<accession>A0A8X8ZJG3</accession>
<sequence length="518" mass="57125">MAGAAEAINDGSGELVPVAAFVDEEHRTRTGGSQVYDREKKPIRIGVTVLEKESSQKKFAAMLDSDDTDSMSSSTSSMRFDHMTENGLDEVQVDKDALLDQWLDALYEKRGSTREKALASIIEAFNSSLQYEFVEAKFATLLQQCLNSIKKGSAKEAALASHAIGLLALTVGPGEKAQEVLEESLSPISDALRVRPETSKILSLLQCLAVITFVGGEDPEQTEKSMHIMWQVAHPKLGANVSILAISLIQDVRFYILRDRRLLSDSVPVATSKPSPAVIAMMVSSWSFLLTTVNSWALNPKSWQESISYFSTLLDKDDRALRMAAGEALALVFEIGSLDKFCGEAKDSSDPTTDEGKDSRKLMYLHGLRTKVLGQVRGLSAEAGGKGSAKKDLNSQKNTFRDILDFLENGSTPETLMKIGGDPLSTSSWTQYIQLNFLKHFLGGGFVKHMQENQFLHDVFNFIPKKKHLSGAEQRMSGSEKRMYKSPNSALNKARTQLLNKQRTLAQDKNSGYFAFDE</sequence>
<dbReference type="InterPro" id="IPR016024">
    <property type="entry name" value="ARM-type_fold"/>
</dbReference>
<evidence type="ECO:0000259" key="2">
    <source>
        <dbReference type="Pfam" id="PF04836"/>
    </source>
</evidence>
<dbReference type="Pfam" id="PF05004">
    <property type="entry name" value="IFRD"/>
    <property type="match status" value="1"/>
</dbReference>
<reference evidence="4" key="2">
    <citation type="submission" date="2020-08" db="EMBL/GenBank/DDBJ databases">
        <title>Plant Genome Project.</title>
        <authorList>
            <person name="Zhang R.-G."/>
        </authorList>
    </citation>
    <scope>NUCLEOTIDE SEQUENCE</scope>
    <source>
        <strain evidence="4">Huo1</strain>
        <tissue evidence="4">Leaf</tissue>
    </source>
</reference>
<protein>
    <recommendedName>
        <fullName evidence="6">Interferon-related developmental regulator 1</fullName>
    </recommendedName>
</protein>
<gene>
    <name evidence="4" type="ORF">SASPL_134470</name>
</gene>
<name>A0A8X8ZJG3_SALSN</name>
<dbReference type="SUPFAM" id="SSF48371">
    <property type="entry name" value="ARM repeat"/>
    <property type="match status" value="1"/>
</dbReference>
<dbReference type="EMBL" id="PNBA02000012">
    <property type="protein sequence ID" value="KAG6406858.1"/>
    <property type="molecule type" value="Genomic_DNA"/>
</dbReference>
<evidence type="ECO:0000313" key="4">
    <source>
        <dbReference type="EMBL" id="KAG6406858.1"/>
    </source>
</evidence>
<organism evidence="4">
    <name type="scientific">Salvia splendens</name>
    <name type="common">Scarlet sage</name>
    <dbReference type="NCBI Taxonomy" id="180675"/>
    <lineage>
        <taxon>Eukaryota</taxon>
        <taxon>Viridiplantae</taxon>
        <taxon>Streptophyta</taxon>
        <taxon>Embryophyta</taxon>
        <taxon>Tracheophyta</taxon>
        <taxon>Spermatophyta</taxon>
        <taxon>Magnoliopsida</taxon>
        <taxon>eudicotyledons</taxon>
        <taxon>Gunneridae</taxon>
        <taxon>Pentapetalae</taxon>
        <taxon>asterids</taxon>
        <taxon>lamiids</taxon>
        <taxon>Lamiales</taxon>
        <taxon>Lamiaceae</taxon>
        <taxon>Nepetoideae</taxon>
        <taxon>Mentheae</taxon>
        <taxon>Salviinae</taxon>
        <taxon>Salvia</taxon>
        <taxon>Salvia subgen. Calosphace</taxon>
        <taxon>core Calosphace</taxon>
    </lineage>
</organism>
<evidence type="ECO:0000313" key="5">
    <source>
        <dbReference type="Proteomes" id="UP000298416"/>
    </source>
</evidence>
<dbReference type="PANTHER" id="PTHR12354">
    <property type="entry name" value="INTERFERON-RELATED DEVELOPMENTAL REGULATOR"/>
    <property type="match status" value="1"/>
</dbReference>
<dbReference type="Proteomes" id="UP000298416">
    <property type="component" value="Unassembled WGS sequence"/>
</dbReference>
<comment type="caution">
    <text evidence="4">The sequence shown here is derived from an EMBL/GenBank/DDBJ whole genome shotgun (WGS) entry which is preliminary data.</text>
</comment>
<dbReference type="Pfam" id="PF04836">
    <property type="entry name" value="IFRD_C"/>
    <property type="match status" value="1"/>
</dbReference>
<dbReference type="AlphaFoldDB" id="A0A8X8ZJG3"/>
<dbReference type="InterPro" id="IPR007701">
    <property type="entry name" value="Interferon-rel_develop_reg_N"/>
</dbReference>
<evidence type="ECO:0008006" key="6">
    <source>
        <dbReference type="Google" id="ProtNLM"/>
    </source>
</evidence>
<proteinExistence type="inferred from homology"/>
<feature type="domain" description="Interferon-related developmental regulator N-terminal" evidence="3">
    <location>
        <begin position="72"/>
        <end position="408"/>
    </location>
</feature>